<dbReference type="PROSITE" id="PS50110">
    <property type="entry name" value="RESPONSE_REGULATORY"/>
    <property type="match status" value="1"/>
</dbReference>
<evidence type="ECO:0000259" key="11">
    <source>
        <dbReference type="PROSITE" id="PS51294"/>
    </source>
</evidence>
<feature type="non-terminal residue" evidence="12">
    <location>
        <position position="716"/>
    </location>
</feature>
<dbReference type="GO" id="GO:0003677">
    <property type="term" value="F:DNA binding"/>
    <property type="evidence" value="ECO:0007669"/>
    <property type="project" value="InterPro"/>
</dbReference>
<evidence type="ECO:0000256" key="9">
    <source>
        <dbReference type="SAM" id="MobiDB-lite"/>
    </source>
</evidence>
<dbReference type="InterPro" id="IPR009057">
    <property type="entry name" value="Homeodomain-like_sf"/>
</dbReference>
<evidence type="ECO:0000256" key="2">
    <source>
        <dbReference type="ARBA" id="ARBA00022553"/>
    </source>
</evidence>
<dbReference type="EMBL" id="AP021506">
    <property type="protein sequence ID" value="BBN69783.1"/>
    <property type="molecule type" value="Genomic_DNA"/>
</dbReference>
<dbReference type="CDD" id="cd17584">
    <property type="entry name" value="REC_typeB_ARR-like"/>
    <property type="match status" value="1"/>
</dbReference>
<dbReference type="Gene3D" id="1.10.10.60">
    <property type="entry name" value="Homeodomain-like"/>
    <property type="match status" value="1"/>
</dbReference>
<organism evidence="12">
    <name type="scientific">Prunus dulcis</name>
    <name type="common">Almond</name>
    <name type="synonym">Amygdalus dulcis</name>
    <dbReference type="NCBI Taxonomy" id="3755"/>
    <lineage>
        <taxon>Eukaryota</taxon>
        <taxon>Viridiplantae</taxon>
        <taxon>Streptophyta</taxon>
        <taxon>Embryophyta</taxon>
        <taxon>Tracheophyta</taxon>
        <taxon>Spermatophyta</taxon>
        <taxon>Magnoliopsida</taxon>
        <taxon>eudicotyledons</taxon>
        <taxon>Gunneridae</taxon>
        <taxon>Pentapetalae</taxon>
        <taxon>rosids</taxon>
        <taxon>fabids</taxon>
        <taxon>Rosales</taxon>
        <taxon>Rosaceae</taxon>
        <taxon>Amygdaloideae</taxon>
        <taxon>Amygdaleae</taxon>
        <taxon>Prunus</taxon>
    </lineage>
</organism>
<keyword evidence="5" id="KW-0010">Activator</keyword>
<keyword evidence="7" id="KW-0539">Nucleus</keyword>
<dbReference type="InterPro" id="IPR017930">
    <property type="entry name" value="Myb_dom"/>
</dbReference>
<feature type="domain" description="HTH myb-type" evidence="11">
    <location>
        <begin position="216"/>
        <end position="275"/>
    </location>
</feature>
<gene>
    <name evidence="12" type="ORF">Prudu_1169S001400</name>
</gene>
<dbReference type="GO" id="GO:0000160">
    <property type="term" value="P:phosphorelay signal transduction system"/>
    <property type="evidence" value="ECO:0007669"/>
    <property type="project" value="UniProtKB-KW"/>
</dbReference>
<evidence type="ECO:0000256" key="1">
    <source>
        <dbReference type="ARBA" id="ARBA00004123"/>
    </source>
</evidence>
<dbReference type="Pfam" id="PF00249">
    <property type="entry name" value="Myb_DNA-binding"/>
    <property type="match status" value="1"/>
</dbReference>
<evidence type="ECO:0000256" key="6">
    <source>
        <dbReference type="ARBA" id="ARBA00023163"/>
    </source>
</evidence>
<evidence type="ECO:0000256" key="3">
    <source>
        <dbReference type="ARBA" id="ARBA00023012"/>
    </source>
</evidence>
<dbReference type="InterPro" id="IPR006447">
    <property type="entry name" value="Myb_dom_plants"/>
</dbReference>
<dbReference type="AlphaFoldDB" id="A0A5H2XP94"/>
<dbReference type="SUPFAM" id="SSF46689">
    <property type="entry name" value="Homeodomain-like"/>
    <property type="match status" value="1"/>
</dbReference>
<feature type="modified residue" description="4-aspartylphosphate" evidence="8">
    <location>
        <position position="86"/>
    </location>
</feature>
<dbReference type="SMART" id="SM00448">
    <property type="entry name" value="REC"/>
    <property type="match status" value="1"/>
</dbReference>
<dbReference type="FunFam" id="1.10.10.60:FF:000007">
    <property type="entry name" value="Two-component response regulator"/>
    <property type="match status" value="1"/>
</dbReference>
<reference evidence="12" key="1">
    <citation type="journal article" date="2019" name="Science">
        <title>Mutation of a bHLH transcription factor allowed almond domestication.</title>
        <authorList>
            <person name="Sanchez-Perez R."/>
            <person name="Pavan S."/>
            <person name="Mazzeo R."/>
            <person name="Moldovan C."/>
            <person name="Aiese Cigliano R."/>
            <person name="Del Cueto J."/>
            <person name="Ricciardi F."/>
            <person name="Lotti C."/>
            <person name="Ricciardi L."/>
            <person name="Dicenta F."/>
            <person name="Lopez-Marques R.L."/>
            <person name="Lindberg Moller B."/>
        </authorList>
    </citation>
    <scope>NUCLEOTIDE SEQUENCE</scope>
</reference>
<evidence type="ECO:0000256" key="5">
    <source>
        <dbReference type="ARBA" id="ARBA00023159"/>
    </source>
</evidence>
<dbReference type="InterPro" id="IPR001789">
    <property type="entry name" value="Sig_transdc_resp-reg_receiver"/>
</dbReference>
<comment type="subcellular location">
    <subcellularLocation>
        <location evidence="1">Nucleus</location>
    </subcellularLocation>
</comment>
<keyword evidence="6" id="KW-0804">Transcription</keyword>
<evidence type="ECO:0000256" key="4">
    <source>
        <dbReference type="ARBA" id="ARBA00023015"/>
    </source>
</evidence>
<dbReference type="InterPro" id="IPR011006">
    <property type="entry name" value="CheY-like_superfamily"/>
</dbReference>
<dbReference type="PROSITE" id="PS51294">
    <property type="entry name" value="HTH_MYB"/>
    <property type="match status" value="1"/>
</dbReference>
<dbReference type="PANTHER" id="PTHR43874">
    <property type="entry name" value="TWO-COMPONENT RESPONSE REGULATOR"/>
    <property type="match status" value="1"/>
</dbReference>
<feature type="compositionally biased region" description="Acidic residues" evidence="9">
    <location>
        <begin position="172"/>
        <end position="188"/>
    </location>
</feature>
<dbReference type="NCBIfam" id="TIGR01557">
    <property type="entry name" value="myb_SHAQKYF"/>
    <property type="match status" value="1"/>
</dbReference>
<sequence length="716" mass="78422">MHTLHSFLAMDAATERSEFRQSSANTKPSFVDMINILVVDDDATTLAIVSAMLKTWSYQVVSVRNPIDALATLRARKGIFDLVVTDLHMPQMNGFELQKHVHEEFKLPVIMMSADDKESVILKSLEGGVVYYIVKPVSKDDIKNVWQYAVAAKKGKSVTIEEIESAPGEAPGEVEDGSSETSSDTDEEKQDKKAETKVKRARKRHREDDNEERMVAPKKPKVVWTNSLHNQFLLAIRHIGLDKAVPKRILEFMNVPGLTRENVASHLQKYRIFLKRVAEKARLSKCLSERVFRSSFAFGHPALVFNNVQRDQYYSQLLNPQQMGTSIASTFQPSAGNGSTLALTAAASNNLGSIQFPNYHQSSSSNSSRSFPQLIGSSQSRLLSNNQANILCQQPMLGNGMSFGLMNNNIGTNSLMQVYPQQSQPRQNGVFTFTNNPFSYNFATSGNQNSSSYTPLSSSFENMGSNVNNENQRVPNSSHQLVSNFAVSQIMSSSGRELVGLMGSQPAGMLNNITNDIDIGGGYPNVSLTGASIGNNNGIFNSGYMAQLGASSSSMSSSAGFEISASSAYQFPPSLLKNNGDDQQQNVPVLPPPAGNINDQCGLTNMNVGGGNVENSHSGVMDNTITTDAPPTLINNNNISHEQELVGDIDDLMLSNLFMDQQNNYEPYPPPFEQQDGDQDQLPPDFASFLYQVEVPDPTADQDCDDDFLNAILDAD</sequence>
<keyword evidence="4" id="KW-0805">Transcription regulation</keyword>
<feature type="region of interest" description="Disordered" evidence="9">
    <location>
        <begin position="663"/>
        <end position="684"/>
    </location>
</feature>
<dbReference type="InterPro" id="IPR045279">
    <property type="entry name" value="ARR-like"/>
</dbReference>
<proteinExistence type="predicted"/>
<protein>
    <submittedName>
        <fullName evidence="12">Response regulator 2</fullName>
    </submittedName>
</protein>
<evidence type="ECO:0000256" key="7">
    <source>
        <dbReference type="ARBA" id="ARBA00023242"/>
    </source>
</evidence>
<dbReference type="InterPro" id="IPR001005">
    <property type="entry name" value="SANT/Myb"/>
</dbReference>
<dbReference type="PANTHER" id="PTHR43874:SF19">
    <property type="entry name" value="RESPONSE REGULATOR 23-RELATED"/>
    <property type="match status" value="1"/>
</dbReference>
<evidence type="ECO:0000256" key="8">
    <source>
        <dbReference type="PROSITE-ProRule" id="PRU00169"/>
    </source>
</evidence>
<dbReference type="SUPFAM" id="SSF52172">
    <property type="entry name" value="CheY-like"/>
    <property type="match status" value="1"/>
</dbReference>
<dbReference type="Gene3D" id="3.40.50.2300">
    <property type="match status" value="1"/>
</dbReference>
<accession>A0A5H2XP94</accession>
<dbReference type="GO" id="GO:0009736">
    <property type="term" value="P:cytokinin-activated signaling pathway"/>
    <property type="evidence" value="ECO:0007669"/>
    <property type="project" value="InterPro"/>
</dbReference>
<keyword evidence="2 8" id="KW-0597">Phosphoprotein</keyword>
<feature type="domain" description="Response regulatory" evidence="10">
    <location>
        <begin position="35"/>
        <end position="150"/>
    </location>
</feature>
<feature type="region of interest" description="Disordered" evidence="9">
    <location>
        <begin position="163"/>
        <end position="214"/>
    </location>
</feature>
<evidence type="ECO:0000313" key="12">
    <source>
        <dbReference type="EMBL" id="BBN69783.1"/>
    </source>
</evidence>
<name>A0A5H2XP94_PRUDU</name>
<keyword evidence="3" id="KW-0902">Two-component regulatory system</keyword>
<feature type="compositionally biased region" description="Basic and acidic residues" evidence="9">
    <location>
        <begin position="189"/>
        <end position="198"/>
    </location>
</feature>
<evidence type="ECO:0000259" key="10">
    <source>
        <dbReference type="PROSITE" id="PS50110"/>
    </source>
</evidence>
<dbReference type="Pfam" id="PF00072">
    <property type="entry name" value="Response_reg"/>
    <property type="match status" value="1"/>
</dbReference>
<dbReference type="GO" id="GO:0005634">
    <property type="term" value="C:nucleus"/>
    <property type="evidence" value="ECO:0007669"/>
    <property type="project" value="UniProtKB-SubCell"/>
</dbReference>